<reference evidence="14 15" key="1">
    <citation type="submission" date="2024-10" db="EMBL/GenBank/DDBJ databases">
        <title>Updated reference genomes for cyclostephanoid diatoms.</title>
        <authorList>
            <person name="Roberts W.R."/>
            <person name="Alverson A.J."/>
        </authorList>
    </citation>
    <scope>NUCLEOTIDE SEQUENCE [LARGE SCALE GENOMIC DNA]</scope>
    <source>
        <strain evidence="14 15">AJA228-03</strain>
    </source>
</reference>
<evidence type="ECO:0000256" key="1">
    <source>
        <dbReference type="ARBA" id="ARBA00001961"/>
    </source>
</evidence>
<protein>
    <recommendedName>
        <fullName evidence="16">Procollagen-proline 4-dioxygenase</fullName>
    </recommendedName>
</protein>
<evidence type="ECO:0000256" key="9">
    <source>
        <dbReference type="ARBA" id="ARBA00023004"/>
    </source>
</evidence>
<dbReference type="EMBL" id="JALLPB020000300">
    <property type="protein sequence ID" value="KAL3810806.1"/>
    <property type="molecule type" value="Genomic_DNA"/>
</dbReference>
<feature type="chain" id="PRO_5044748139" description="Procollagen-proline 4-dioxygenase" evidence="11">
    <location>
        <begin position="23"/>
        <end position="564"/>
    </location>
</feature>
<dbReference type="PANTHER" id="PTHR10869">
    <property type="entry name" value="PROLYL 4-HYDROXYLASE ALPHA SUBUNIT"/>
    <property type="match status" value="1"/>
</dbReference>
<dbReference type="PROSITE" id="PS51471">
    <property type="entry name" value="FE2OG_OXY"/>
    <property type="match status" value="1"/>
</dbReference>
<dbReference type="Proteomes" id="UP001530377">
    <property type="component" value="Unassembled WGS sequence"/>
</dbReference>
<evidence type="ECO:0000256" key="8">
    <source>
        <dbReference type="ARBA" id="ARBA00023002"/>
    </source>
</evidence>
<dbReference type="Pfam" id="PF13640">
    <property type="entry name" value="2OG-FeII_Oxy_3"/>
    <property type="match status" value="1"/>
</dbReference>
<feature type="domain" description="ShKT" evidence="13">
    <location>
        <begin position="254"/>
        <end position="288"/>
    </location>
</feature>
<evidence type="ECO:0000256" key="10">
    <source>
        <dbReference type="ARBA" id="ARBA00023136"/>
    </source>
</evidence>
<proteinExistence type="predicted"/>
<dbReference type="InterPro" id="IPR044862">
    <property type="entry name" value="Pro_4_hyd_alph_FE2OG_OXY"/>
</dbReference>
<dbReference type="InterPro" id="IPR003582">
    <property type="entry name" value="ShKT_dom"/>
</dbReference>
<dbReference type="AlphaFoldDB" id="A0ABD3RJW0"/>
<dbReference type="InterPro" id="IPR045054">
    <property type="entry name" value="P4HA-like"/>
</dbReference>
<dbReference type="Pfam" id="PF01549">
    <property type="entry name" value="ShK"/>
    <property type="match status" value="1"/>
</dbReference>
<comment type="cofactor">
    <cofactor evidence="1">
        <name>L-ascorbate</name>
        <dbReference type="ChEBI" id="CHEBI:38290"/>
    </cofactor>
</comment>
<comment type="subcellular location">
    <subcellularLocation>
        <location evidence="3">Endomembrane system</location>
    </subcellularLocation>
    <subcellularLocation>
        <location evidence="2">Membrane</location>
        <topology evidence="2">Single-pass membrane protein</topology>
    </subcellularLocation>
</comment>
<organism evidence="14 15">
    <name type="scientific">Cyclostephanos tholiformis</name>
    <dbReference type="NCBI Taxonomy" id="382380"/>
    <lineage>
        <taxon>Eukaryota</taxon>
        <taxon>Sar</taxon>
        <taxon>Stramenopiles</taxon>
        <taxon>Ochrophyta</taxon>
        <taxon>Bacillariophyta</taxon>
        <taxon>Coscinodiscophyceae</taxon>
        <taxon>Thalassiosirophycidae</taxon>
        <taxon>Stephanodiscales</taxon>
        <taxon>Stephanodiscaceae</taxon>
        <taxon>Cyclostephanos</taxon>
    </lineage>
</organism>
<evidence type="ECO:0000259" key="13">
    <source>
        <dbReference type="PROSITE" id="PS51670"/>
    </source>
</evidence>
<sequence length="564" mass="62889">MMVAYPLLLLLLLLLLLDFCGGETEASSNLVEDDICTKDGIGDAGSGGGGTSCSGSESVISTSSPLLTSEFKFAHEGYKVGRIIDAYFDGLQNDEDSCDDESDECEDEAERGLCMTDPARMKELGCDRSCLYCLTKSSRDLLSLGVDQITGHDDDEEICLDENIKECEEDARRGYCTIDPDRMEENGCFKSCLYCRTSTTDKDLFLRGVDQTIKAANHSRPSSAEVLEVMAKSERYFVNEVLVNEDLEIYRLECRNKNALCAFWAAQGYCESTPGEMGENCAAACRNCPLVNYDVRCPIDVSTNIFKPGDMNAMFERLLEASGQDLASFSRDNLPIGGSVLGIGEVTVITSPYHDPSRYPRDDDEEDDDISPLPWVLSIDGFLNDEECNRLIELGEAKGYRRSRVGSTVFKESSGRTSYNTFCDKVCATDPIVQRVLKRIVSLTGIPYDNYEGLQLVRYEPGQFYEQHHDESGVKKYSGPRILTVFLYLNDVLGGGGTEFHYLNFTATPKRGSALIWPSMLDSLEGKDEWTWHEALPVEEGYKYGANAWIRLRDFQNAKCRQTI</sequence>
<name>A0ABD3RJW0_9STRA</name>
<dbReference type="PROSITE" id="PS51670">
    <property type="entry name" value="SHKT"/>
    <property type="match status" value="1"/>
</dbReference>
<feature type="domain" description="Fe2OG dioxygenase" evidence="12">
    <location>
        <begin position="450"/>
        <end position="552"/>
    </location>
</feature>
<dbReference type="GO" id="GO:0012505">
    <property type="term" value="C:endomembrane system"/>
    <property type="evidence" value="ECO:0007669"/>
    <property type="project" value="UniProtKB-SubCell"/>
</dbReference>
<keyword evidence="10" id="KW-0472">Membrane</keyword>
<feature type="signal peptide" evidence="11">
    <location>
        <begin position="1"/>
        <end position="22"/>
    </location>
</feature>
<keyword evidence="7" id="KW-1133">Transmembrane helix</keyword>
<evidence type="ECO:0008006" key="16">
    <source>
        <dbReference type="Google" id="ProtNLM"/>
    </source>
</evidence>
<keyword evidence="11" id="KW-0732">Signal</keyword>
<evidence type="ECO:0000256" key="4">
    <source>
        <dbReference type="ARBA" id="ARBA00022692"/>
    </source>
</evidence>
<keyword evidence="9" id="KW-0408">Iron</keyword>
<evidence type="ECO:0000256" key="6">
    <source>
        <dbReference type="ARBA" id="ARBA00022964"/>
    </source>
</evidence>
<evidence type="ECO:0000259" key="12">
    <source>
        <dbReference type="PROSITE" id="PS51471"/>
    </source>
</evidence>
<dbReference type="PANTHER" id="PTHR10869:SF235">
    <property type="entry name" value="PROCOLLAGEN-PROLINE 4-DIOXYGENASE"/>
    <property type="match status" value="1"/>
</dbReference>
<evidence type="ECO:0000256" key="2">
    <source>
        <dbReference type="ARBA" id="ARBA00004167"/>
    </source>
</evidence>
<gene>
    <name evidence="14" type="ORF">ACHAXA_006836</name>
</gene>
<comment type="caution">
    <text evidence="14">The sequence shown here is derived from an EMBL/GenBank/DDBJ whole genome shotgun (WGS) entry which is preliminary data.</text>
</comment>
<dbReference type="SMART" id="SM00702">
    <property type="entry name" value="P4Hc"/>
    <property type="match status" value="1"/>
</dbReference>
<dbReference type="GO" id="GO:0046872">
    <property type="term" value="F:metal ion binding"/>
    <property type="evidence" value="ECO:0007669"/>
    <property type="project" value="UniProtKB-KW"/>
</dbReference>
<dbReference type="InterPro" id="IPR006620">
    <property type="entry name" value="Pro_4_hyd_alph"/>
</dbReference>
<evidence type="ECO:0000313" key="14">
    <source>
        <dbReference type="EMBL" id="KAL3810806.1"/>
    </source>
</evidence>
<evidence type="ECO:0000256" key="11">
    <source>
        <dbReference type="SAM" id="SignalP"/>
    </source>
</evidence>
<evidence type="ECO:0000256" key="3">
    <source>
        <dbReference type="ARBA" id="ARBA00004308"/>
    </source>
</evidence>
<keyword evidence="5" id="KW-0479">Metal-binding</keyword>
<accession>A0ABD3RJW0</accession>
<evidence type="ECO:0000313" key="15">
    <source>
        <dbReference type="Proteomes" id="UP001530377"/>
    </source>
</evidence>
<dbReference type="GO" id="GO:0051213">
    <property type="term" value="F:dioxygenase activity"/>
    <property type="evidence" value="ECO:0007669"/>
    <property type="project" value="UniProtKB-KW"/>
</dbReference>
<dbReference type="InterPro" id="IPR005123">
    <property type="entry name" value="Oxoglu/Fe-dep_dioxygenase_dom"/>
</dbReference>
<evidence type="ECO:0000256" key="5">
    <source>
        <dbReference type="ARBA" id="ARBA00022723"/>
    </source>
</evidence>
<evidence type="ECO:0000256" key="7">
    <source>
        <dbReference type="ARBA" id="ARBA00022989"/>
    </source>
</evidence>
<keyword evidence="15" id="KW-1185">Reference proteome</keyword>
<dbReference type="GO" id="GO:0016020">
    <property type="term" value="C:membrane"/>
    <property type="evidence" value="ECO:0007669"/>
    <property type="project" value="UniProtKB-SubCell"/>
</dbReference>
<keyword evidence="6" id="KW-0223">Dioxygenase</keyword>
<dbReference type="SMART" id="SM00254">
    <property type="entry name" value="ShKT"/>
    <property type="match status" value="3"/>
</dbReference>
<dbReference type="Gene3D" id="2.60.120.620">
    <property type="entry name" value="q2cbj1_9rhob like domain"/>
    <property type="match status" value="1"/>
</dbReference>
<keyword evidence="8" id="KW-0560">Oxidoreductase</keyword>
<keyword evidence="4" id="KW-0812">Transmembrane</keyword>